<sequence>STAAIILERPEGAAEIPSAISKGGYSIQVTGETVTKSCRFCKKEGHVMDDCPTRPKKDKKAEAAKSTAAVNKAKRLRGDAGSGPSAAQQAPQNVIPLATRPPVPATAAPAPARPVSILSAATATAHTPAQPTPVVLQAARAAPAARAQSVPSVAPAQQTAPAAQVAPPAARTDVGIPHPLPTQPASGRRVSVASLAVAAAAADVCSPVPTAAEVAVSISSAPSATQAANSQPFQMPETHRQEAPTTNDNGSQAAPEAATPATEPADSDEEMEENSG</sequence>
<evidence type="ECO:0000313" key="1">
    <source>
        <dbReference type="EMBL" id="KAJ2762997.1"/>
    </source>
</evidence>
<dbReference type="Proteomes" id="UP001140234">
    <property type="component" value="Unassembled WGS sequence"/>
</dbReference>
<name>A0ACC1JLS9_9FUNG</name>
<feature type="non-terminal residue" evidence="1">
    <location>
        <position position="276"/>
    </location>
</feature>
<organism evidence="1 2">
    <name type="scientific">Coemansia nantahalensis</name>
    <dbReference type="NCBI Taxonomy" id="2789366"/>
    <lineage>
        <taxon>Eukaryota</taxon>
        <taxon>Fungi</taxon>
        <taxon>Fungi incertae sedis</taxon>
        <taxon>Zoopagomycota</taxon>
        <taxon>Kickxellomycotina</taxon>
        <taxon>Kickxellomycetes</taxon>
        <taxon>Kickxellales</taxon>
        <taxon>Kickxellaceae</taxon>
        <taxon>Coemansia</taxon>
    </lineage>
</organism>
<proteinExistence type="predicted"/>
<gene>
    <name evidence="1" type="ORF">IWQ57_005661</name>
</gene>
<protein>
    <submittedName>
        <fullName evidence="1">Uncharacterized protein</fullName>
    </submittedName>
</protein>
<accession>A0ACC1JLS9</accession>
<reference evidence="1" key="1">
    <citation type="submission" date="2022-07" db="EMBL/GenBank/DDBJ databases">
        <title>Phylogenomic reconstructions and comparative analyses of Kickxellomycotina fungi.</title>
        <authorList>
            <person name="Reynolds N.K."/>
            <person name="Stajich J.E."/>
            <person name="Barry K."/>
            <person name="Grigoriev I.V."/>
            <person name="Crous P."/>
            <person name="Smith M.E."/>
        </authorList>
    </citation>
    <scope>NUCLEOTIDE SEQUENCE</scope>
    <source>
        <strain evidence="1">CBS 109366</strain>
    </source>
</reference>
<keyword evidence="2" id="KW-1185">Reference proteome</keyword>
<feature type="non-terminal residue" evidence="1">
    <location>
        <position position="1"/>
    </location>
</feature>
<dbReference type="EMBL" id="JANBUJ010002840">
    <property type="protein sequence ID" value="KAJ2762997.1"/>
    <property type="molecule type" value="Genomic_DNA"/>
</dbReference>
<comment type="caution">
    <text evidence="1">The sequence shown here is derived from an EMBL/GenBank/DDBJ whole genome shotgun (WGS) entry which is preliminary data.</text>
</comment>
<evidence type="ECO:0000313" key="2">
    <source>
        <dbReference type="Proteomes" id="UP001140234"/>
    </source>
</evidence>